<dbReference type="AlphaFoldDB" id="A0A1G8XWN2"/>
<reference evidence="2" key="1">
    <citation type="submission" date="2016-10" db="EMBL/GenBank/DDBJ databases">
        <authorList>
            <person name="Varghese N."/>
            <person name="Submissions S."/>
        </authorList>
    </citation>
    <scope>NUCLEOTIDE SEQUENCE [LARGE SCALE GENOMIC DNA]</scope>
    <source>
        <strain evidence="2">CGMCC 1.11022</strain>
    </source>
</reference>
<organism evidence="1 2">
    <name type="scientific">Mesorhizobium muleiense</name>
    <dbReference type="NCBI Taxonomy" id="1004279"/>
    <lineage>
        <taxon>Bacteria</taxon>
        <taxon>Pseudomonadati</taxon>
        <taxon>Pseudomonadota</taxon>
        <taxon>Alphaproteobacteria</taxon>
        <taxon>Hyphomicrobiales</taxon>
        <taxon>Phyllobacteriaceae</taxon>
        <taxon>Mesorhizobium</taxon>
    </lineage>
</organism>
<accession>A0A1G8XWN2</accession>
<evidence type="ECO:0000313" key="2">
    <source>
        <dbReference type="Proteomes" id="UP000198894"/>
    </source>
</evidence>
<evidence type="ECO:0000313" key="1">
    <source>
        <dbReference type="EMBL" id="SDJ94887.1"/>
    </source>
</evidence>
<proteinExistence type="predicted"/>
<name>A0A1G8XWN2_9HYPH</name>
<sequence length="74" mass="8113">MSRFRLGRDVDAVSKQSSDLLHLFRRELLAVNENFRLAGAELARSVLGWIGGAAPGSLQSLSKPTGVMAYRRPD</sequence>
<gene>
    <name evidence="1" type="ORF">SAMN05428953_11076</name>
</gene>
<protein>
    <submittedName>
        <fullName evidence="1">LacI family transcriptional regulator</fullName>
    </submittedName>
</protein>
<keyword evidence="2" id="KW-1185">Reference proteome</keyword>
<dbReference type="EMBL" id="FNEE01000010">
    <property type="protein sequence ID" value="SDJ94887.1"/>
    <property type="molecule type" value="Genomic_DNA"/>
</dbReference>
<dbReference type="Proteomes" id="UP000198894">
    <property type="component" value="Unassembled WGS sequence"/>
</dbReference>